<organism evidence="1 2">
    <name type="scientific">Vitrella brassicaformis (strain CCMP3155)</name>
    <dbReference type="NCBI Taxonomy" id="1169540"/>
    <lineage>
        <taxon>Eukaryota</taxon>
        <taxon>Sar</taxon>
        <taxon>Alveolata</taxon>
        <taxon>Colpodellida</taxon>
        <taxon>Vitrellaceae</taxon>
        <taxon>Vitrella</taxon>
    </lineage>
</organism>
<dbReference type="VEuPathDB" id="CryptoDB:Vbra_14766"/>
<keyword evidence="2" id="KW-1185">Reference proteome</keyword>
<sequence>MTQQRPASTITRSQQAGTLKVVNDFFERHADPNYIKKKKLAHVVFLGDVFECWLTPLDEECPTMEQQLTDENEKYGVAFPGEDVNYLEDQIGFPSKDNPLVKMEHGHLNDLFNRPDPYGRPTYGEYITRLLRRSWIGRFLSGKYMHSIKSVILGDCKFDKETPDDKLKQIIFKGQREVKNQDGTSGSTPLMPDENMYDIINRYATLPGDFHTKGSLSEDYIKELLIG</sequence>
<dbReference type="PhylomeDB" id="A0A0G4F8K5"/>
<protein>
    <submittedName>
        <fullName evidence="1">Uncharacterized protein</fullName>
    </submittedName>
</protein>
<dbReference type="EMBL" id="CDMY01000392">
    <property type="protein sequence ID" value="CEM09072.1"/>
    <property type="molecule type" value="Genomic_DNA"/>
</dbReference>
<evidence type="ECO:0000313" key="2">
    <source>
        <dbReference type="Proteomes" id="UP000041254"/>
    </source>
</evidence>
<gene>
    <name evidence="1" type="ORF">Vbra_14766</name>
</gene>
<evidence type="ECO:0000313" key="1">
    <source>
        <dbReference type="EMBL" id="CEM09072.1"/>
    </source>
</evidence>
<dbReference type="Proteomes" id="UP000041254">
    <property type="component" value="Unassembled WGS sequence"/>
</dbReference>
<reference evidence="1 2" key="1">
    <citation type="submission" date="2014-11" db="EMBL/GenBank/DDBJ databases">
        <authorList>
            <person name="Zhu J."/>
            <person name="Qi W."/>
            <person name="Song R."/>
        </authorList>
    </citation>
    <scope>NUCLEOTIDE SEQUENCE [LARGE SCALE GENOMIC DNA]</scope>
</reference>
<dbReference type="AlphaFoldDB" id="A0A0G4F8K5"/>
<dbReference type="InParanoid" id="A0A0G4F8K5"/>
<name>A0A0G4F8K5_VITBC</name>
<proteinExistence type="predicted"/>
<accession>A0A0G4F8K5</accession>